<reference evidence="1" key="2">
    <citation type="journal article" date="2022" name="New Phytol.">
        <title>Evolutionary transition to the ectomycorrhizal habit in the genomes of a hyperdiverse lineage of mushroom-forming fungi.</title>
        <authorList>
            <person name="Looney B."/>
            <person name="Miyauchi S."/>
            <person name="Morin E."/>
            <person name="Drula E."/>
            <person name="Courty P.E."/>
            <person name="Kohler A."/>
            <person name="Kuo A."/>
            <person name="LaButti K."/>
            <person name="Pangilinan J."/>
            <person name="Lipzen A."/>
            <person name="Riley R."/>
            <person name="Andreopoulos W."/>
            <person name="He G."/>
            <person name="Johnson J."/>
            <person name="Nolan M."/>
            <person name="Tritt A."/>
            <person name="Barry K.W."/>
            <person name="Grigoriev I.V."/>
            <person name="Nagy L.G."/>
            <person name="Hibbett D."/>
            <person name="Henrissat B."/>
            <person name="Matheny P.B."/>
            <person name="Labbe J."/>
            <person name="Martin F.M."/>
        </authorList>
    </citation>
    <scope>NUCLEOTIDE SEQUENCE</scope>
    <source>
        <strain evidence="1">HHB10654</strain>
    </source>
</reference>
<feature type="non-terminal residue" evidence="1">
    <location>
        <position position="1"/>
    </location>
</feature>
<gene>
    <name evidence="1" type="ORF">BV25DRAFT_1814190</name>
</gene>
<dbReference type="EMBL" id="MU277266">
    <property type="protein sequence ID" value="KAI0056332.1"/>
    <property type="molecule type" value="Genomic_DNA"/>
</dbReference>
<keyword evidence="2" id="KW-1185">Reference proteome</keyword>
<keyword evidence="1" id="KW-0378">Hydrolase</keyword>
<evidence type="ECO:0000313" key="2">
    <source>
        <dbReference type="Proteomes" id="UP000814140"/>
    </source>
</evidence>
<protein>
    <submittedName>
        <fullName evidence="1">P-loop containing nucleoside triphosphate hydrolase protein</fullName>
    </submittedName>
</protein>
<proteinExistence type="predicted"/>
<sequence length="476" mass="51628">DDRLWVDRFEPRSEEELAVHKRKVEDIRRWLQEAFDGGKLAKYRRFLVLTGPAGAGKTTTLRVLARSLEYEIVEWRNAPGDPFGEDGGESGMDKFEAFLARARAYRSVFAPAHTPARTLVLLEDLPNILHAPTRARFHAALRAHAAAGALAAPVVLVVSDAGVRGTHDPDMSAAGGSSARREEVVDVRVAVPDGLSAGVVTEIAFNPIAPTLLTPALKRLLERAGAAVPPGVLAAVVDGAGGDVRCAVMGLEFAWARGRGRKGRGKGGESACVVFMCCMHALLADRHGRAALEAVTRRESGLVLFHLMGKVLYNKRKGDAPSAHLTVRDKAAERALDARLKDPPPLPPWLAHEERRTSRVDVDMLYAATPIDAGLFGLYIHQNYTLFCGEVDECAGVMDALSAVDAGGGENWYETNPYTFHLHALATLHALPAPVARTGQRVCKPAFFDALRRERETRAALGQFVRVLCFASKWGC</sequence>
<dbReference type="Proteomes" id="UP000814140">
    <property type="component" value="Unassembled WGS sequence"/>
</dbReference>
<comment type="caution">
    <text evidence="1">The sequence shown here is derived from an EMBL/GenBank/DDBJ whole genome shotgun (WGS) entry which is preliminary data.</text>
</comment>
<name>A0ACB8SJA1_9AGAM</name>
<reference evidence="1" key="1">
    <citation type="submission" date="2021-03" db="EMBL/GenBank/DDBJ databases">
        <authorList>
            <consortium name="DOE Joint Genome Institute"/>
            <person name="Ahrendt S."/>
            <person name="Looney B.P."/>
            <person name="Miyauchi S."/>
            <person name="Morin E."/>
            <person name="Drula E."/>
            <person name="Courty P.E."/>
            <person name="Chicoki N."/>
            <person name="Fauchery L."/>
            <person name="Kohler A."/>
            <person name="Kuo A."/>
            <person name="Labutti K."/>
            <person name="Pangilinan J."/>
            <person name="Lipzen A."/>
            <person name="Riley R."/>
            <person name="Andreopoulos W."/>
            <person name="He G."/>
            <person name="Johnson J."/>
            <person name="Barry K.W."/>
            <person name="Grigoriev I.V."/>
            <person name="Nagy L."/>
            <person name="Hibbett D."/>
            <person name="Henrissat B."/>
            <person name="Matheny P.B."/>
            <person name="Labbe J."/>
            <person name="Martin F."/>
        </authorList>
    </citation>
    <scope>NUCLEOTIDE SEQUENCE</scope>
    <source>
        <strain evidence="1">HHB10654</strain>
    </source>
</reference>
<organism evidence="1 2">
    <name type="scientific">Artomyces pyxidatus</name>
    <dbReference type="NCBI Taxonomy" id="48021"/>
    <lineage>
        <taxon>Eukaryota</taxon>
        <taxon>Fungi</taxon>
        <taxon>Dikarya</taxon>
        <taxon>Basidiomycota</taxon>
        <taxon>Agaricomycotina</taxon>
        <taxon>Agaricomycetes</taxon>
        <taxon>Russulales</taxon>
        <taxon>Auriscalpiaceae</taxon>
        <taxon>Artomyces</taxon>
    </lineage>
</organism>
<accession>A0ACB8SJA1</accession>
<evidence type="ECO:0000313" key="1">
    <source>
        <dbReference type="EMBL" id="KAI0056332.1"/>
    </source>
</evidence>